<evidence type="ECO:0000313" key="2">
    <source>
        <dbReference type="Proteomes" id="UP000199642"/>
    </source>
</evidence>
<accession>A0A1I2U2F0</accession>
<dbReference type="EMBL" id="FOPC01000007">
    <property type="protein sequence ID" value="SFG71320.1"/>
    <property type="molecule type" value="Genomic_DNA"/>
</dbReference>
<dbReference type="AlphaFoldDB" id="A0A1I2U2F0"/>
<keyword evidence="2" id="KW-1185">Reference proteome</keyword>
<name>A0A1I2U2F0_9BACT</name>
<protein>
    <submittedName>
        <fullName evidence="1">Uncharacterized protein</fullName>
    </submittedName>
</protein>
<proteinExistence type="predicted"/>
<organism evidence="1 2">
    <name type="scientific">Algoriphagus hitonicola</name>
    <dbReference type="NCBI Taxonomy" id="435880"/>
    <lineage>
        <taxon>Bacteria</taxon>
        <taxon>Pseudomonadati</taxon>
        <taxon>Bacteroidota</taxon>
        <taxon>Cytophagia</taxon>
        <taxon>Cytophagales</taxon>
        <taxon>Cyclobacteriaceae</taxon>
        <taxon>Algoriphagus</taxon>
    </lineage>
</organism>
<dbReference type="STRING" id="435880.SAMN04487988_1079"/>
<evidence type="ECO:0000313" key="1">
    <source>
        <dbReference type="EMBL" id="SFG71320.1"/>
    </source>
</evidence>
<gene>
    <name evidence="1" type="ORF">SAMN04487988_1079</name>
</gene>
<dbReference type="Proteomes" id="UP000199642">
    <property type="component" value="Unassembled WGS sequence"/>
</dbReference>
<sequence>MMFDSPDFPLSLEESLFETWLEKGRESKISYAYLLVIWDEFEGEYLPVFVQSRSEIQSYPRYGTTPERQMLVAAYDLYSESRVM</sequence>
<reference evidence="2" key="1">
    <citation type="submission" date="2016-10" db="EMBL/GenBank/DDBJ databases">
        <authorList>
            <person name="Varghese N."/>
            <person name="Submissions S."/>
        </authorList>
    </citation>
    <scope>NUCLEOTIDE SEQUENCE [LARGE SCALE GENOMIC DNA]</scope>
    <source>
        <strain evidence="2">DSM 19315</strain>
    </source>
</reference>